<feature type="domain" description="Creatinase N-terminal" evidence="5">
    <location>
        <begin position="17"/>
        <end position="139"/>
    </location>
</feature>
<dbReference type="OrthoDB" id="9806388at2"/>
<evidence type="ECO:0000256" key="1">
    <source>
        <dbReference type="ARBA" id="ARBA00022723"/>
    </source>
</evidence>
<dbReference type="PANTHER" id="PTHR46112:SF8">
    <property type="entry name" value="CYTOPLASMIC PEPTIDASE PEPQ-RELATED"/>
    <property type="match status" value="1"/>
</dbReference>
<name>A0A3A3YYD6_9ACTN</name>
<dbReference type="PROSITE" id="PS00491">
    <property type="entry name" value="PROLINE_PEPTIDASE"/>
    <property type="match status" value="1"/>
</dbReference>
<evidence type="ECO:0000259" key="5">
    <source>
        <dbReference type="Pfam" id="PF01321"/>
    </source>
</evidence>
<sequence>MHPRRPQPAPPEALAARRDRVRAALPGLGADAALVTRLVDVRYLTGFTGSNGALLVGAGRDVLATDGRYRTQAAEEAPGVELLVQRAVALALAREAARGGRVRVAVDEQHVTVALHRELAGTGVDLVALGPLVQGLRSVKDEHELALLRAACAISTQALEQLLPTVAPGRSERDIALDLESRMLALGAEAVGFPSIVATGPHSAVPHHRPTDRQVARGDLLKIDFGARYGGYHADCTRTVVLGEPAAWQRDLHALVHEAQRAGREALAPGVPVADVDRAARRVVEEAGHGEDFPHGLGHGVGLEIHEAPMMGYDAEARLADRTPVTVEPGVYLAGRGGVRIEDTLVVGATTELLTATTRELLVL</sequence>
<evidence type="ECO:0000259" key="4">
    <source>
        <dbReference type="Pfam" id="PF00557"/>
    </source>
</evidence>
<evidence type="ECO:0000313" key="7">
    <source>
        <dbReference type="Proteomes" id="UP000265614"/>
    </source>
</evidence>
<dbReference type="PANTHER" id="PTHR46112">
    <property type="entry name" value="AMINOPEPTIDASE"/>
    <property type="match status" value="1"/>
</dbReference>
<reference evidence="6 7" key="1">
    <citation type="submission" date="2018-09" db="EMBL/GenBank/DDBJ databases">
        <title>YIM 75000 draft genome.</title>
        <authorList>
            <person name="Tang S."/>
            <person name="Feng Y."/>
        </authorList>
    </citation>
    <scope>NUCLEOTIDE SEQUENCE [LARGE SCALE GENOMIC DNA]</scope>
    <source>
        <strain evidence="6 7">YIM 75000</strain>
    </source>
</reference>
<keyword evidence="6" id="KW-0031">Aminopeptidase</keyword>
<protein>
    <submittedName>
        <fullName evidence="6">Aminopeptidase P family protein</fullName>
    </submittedName>
</protein>
<dbReference type="Gene3D" id="3.40.350.10">
    <property type="entry name" value="Creatinase/prolidase N-terminal domain"/>
    <property type="match status" value="1"/>
</dbReference>
<dbReference type="Pfam" id="PF01321">
    <property type="entry name" value="Creatinase_N"/>
    <property type="match status" value="1"/>
</dbReference>
<dbReference type="Pfam" id="PF00557">
    <property type="entry name" value="Peptidase_M24"/>
    <property type="match status" value="1"/>
</dbReference>
<dbReference type="SUPFAM" id="SSF53092">
    <property type="entry name" value="Creatinase/prolidase N-terminal domain"/>
    <property type="match status" value="1"/>
</dbReference>
<dbReference type="InterPro" id="IPR036005">
    <property type="entry name" value="Creatinase/aminopeptidase-like"/>
</dbReference>
<feature type="domain" description="Peptidase M24" evidence="4">
    <location>
        <begin position="147"/>
        <end position="348"/>
    </location>
</feature>
<keyword evidence="1 3" id="KW-0479">Metal-binding</keyword>
<dbReference type="SUPFAM" id="SSF55920">
    <property type="entry name" value="Creatinase/aminopeptidase"/>
    <property type="match status" value="1"/>
</dbReference>
<evidence type="ECO:0000256" key="3">
    <source>
        <dbReference type="RuleBase" id="RU000590"/>
    </source>
</evidence>
<dbReference type="AlphaFoldDB" id="A0A3A3YYD6"/>
<comment type="caution">
    <text evidence="6">The sequence shown here is derived from an EMBL/GenBank/DDBJ whole genome shotgun (WGS) entry which is preliminary data.</text>
</comment>
<dbReference type="CDD" id="cd01092">
    <property type="entry name" value="APP-like"/>
    <property type="match status" value="1"/>
</dbReference>
<dbReference type="RefSeq" id="WP_119949476.1">
    <property type="nucleotide sequence ID" value="NZ_QZEZ01000002.1"/>
</dbReference>
<proteinExistence type="inferred from homology"/>
<dbReference type="GO" id="GO:0046872">
    <property type="term" value="F:metal ion binding"/>
    <property type="evidence" value="ECO:0007669"/>
    <property type="project" value="UniProtKB-KW"/>
</dbReference>
<keyword evidence="6" id="KW-0645">Protease</keyword>
<dbReference type="Proteomes" id="UP000265614">
    <property type="component" value="Unassembled WGS sequence"/>
</dbReference>
<keyword evidence="7" id="KW-1185">Reference proteome</keyword>
<dbReference type="Gene3D" id="3.90.230.10">
    <property type="entry name" value="Creatinase/methionine aminopeptidase superfamily"/>
    <property type="match status" value="1"/>
</dbReference>
<dbReference type="InterPro" id="IPR000587">
    <property type="entry name" value="Creatinase_N"/>
</dbReference>
<dbReference type="EMBL" id="QZEZ01000002">
    <property type="protein sequence ID" value="RJK96760.1"/>
    <property type="molecule type" value="Genomic_DNA"/>
</dbReference>
<comment type="similarity">
    <text evidence="3">Belongs to the peptidase M24B family.</text>
</comment>
<dbReference type="InterPro" id="IPR050659">
    <property type="entry name" value="Peptidase_M24B"/>
</dbReference>
<gene>
    <name evidence="6" type="ORF">D5H78_05670</name>
</gene>
<keyword evidence="2" id="KW-0378">Hydrolase</keyword>
<organism evidence="6 7">
    <name type="scientific">Vallicoccus soli</name>
    <dbReference type="NCBI Taxonomy" id="2339232"/>
    <lineage>
        <taxon>Bacteria</taxon>
        <taxon>Bacillati</taxon>
        <taxon>Actinomycetota</taxon>
        <taxon>Actinomycetes</taxon>
        <taxon>Motilibacterales</taxon>
        <taxon>Vallicoccaceae</taxon>
        <taxon>Vallicoccus</taxon>
    </lineage>
</organism>
<evidence type="ECO:0000256" key="2">
    <source>
        <dbReference type="ARBA" id="ARBA00022801"/>
    </source>
</evidence>
<dbReference type="InterPro" id="IPR001131">
    <property type="entry name" value="Peptidase_M24B_aminopep-P_CS"/>
</dbReference>
<dbReference type="InterPro" id="IPR029149">
    <property type="entry name" value="Creatin/AminoP/Spt16_N"/>
</dbReference>
<accession>A0A3A3YYD6</accession>
<evidence type="ECO:0000313" key="6">
    <source>
        <dbReference type="EMBL" id="RJK96760.1"/>
    </source>
</evidence>
<dbReference type="InterPro" id="IPR000994">
    <property type="entry name" value="Pept_M24"/>
</dbReference>
<dbReference type="GO" id="GO:0004177">
    <property type="term" value="F:aminopeptidase activity"/>
    <property type="evidence" value="ECO:0007669"/>
    <property type="project" value="UniProtKB-KW"/>
</dbReference>